<accession>A0A3G3E5B6</accession>
<dbReference type="EMBL" id="AAMBTZ010000112">
    <property type="protein sequence ID" value="EDF7399864.1"/>
    <property type="molecule type" value="Genomic_DNA"/>
</dbReference>
<name>A0A3G3E5B6_SALET</name>
<dbReference type="EMBL" id="DAAHDG010000002">
    <property type="protein sequence ID" value="HAB5643554.1"/>
    <property type="molecule type" value="Genomic_DNA"/>
</dbReference>
<dbReference type="EMBL" id="AAMJRG010000001">
    <property type="protein sequence ID" value="EDI0526933.1"/>
    <property type="molecule type" value="Genomic_DNA"/>
</dbReference>
<evidence type="ECO:0000313" key="1">
    <source>
        <dbReference type="EMBL" id="EBU7230658.1"/>
    </source>
</evidence>
<evidence type="ECO:0000313" key="8">
    <source>
        <dbReference type="EMBL" id="HAB5643554.1"/>
    </source>
</evidence>
<reference evidence="4" key="4">
    <citation type="submission" date="2018-07" db="EMBL/GenBank/DDBJ databases">
        <authorList>
            <consortium name="GenomeTrakr network: Whole genome sequencing for foodborne pathogen traceback"/>
        </authorList>
    </citation>
    <scope>NUCLEOTIDE SEQUENCE</scope>
    <source>
        <strain evidence="4">FDA00001071</strain>
    </source>
</reference>
<dbReference type="InterPro" id="IPR049812">
    <property type="entry name" value="DpdG-like"/>
</dbReference>
<dbReference type="EMBL" id="AAMBTZ010000031">
    <property type="protein sequence ID" value="EDF7398199.1"/>
    <property type="molecule type" value="Genomic_DNA"/>
</dbReference>
<reference evidence="8" key="1">
    <citation type="journal article" date="2018" name="Genome Biol.">
        <title>SKESA: strategic k-mer extension for scrupulous assemblies.</title>
        <authorList>
            <person name="Souvorov A."/>
            <person name="Agarwala R."/>
            <person name="Lipman D.J."/>
        </authorList>
    </citation>
    <scope>NUCLEOTIDE SEQUENCE</scope>
    <source>
        <strain evidence="8">Salmonella enterica</strain>
    </source>
</reference>
<dbReference type="EMBL" id="VCWZ02000004">
    <property type="protein sequence ID" value="TRI65778.1"/>
    <property type="molecule type" value="Genomic_DNA"/>
</dbReference>
<proteinExistence type="predicted"/>
<protein>
    <submittedName>
        <fullName evidence="9">Uncharacterized protein</fullName>
    </submittedName>
</protein>
<evidence type="ECO:0000313" key="5">
    <source>
        <dbReference type="EMBL" id="EDF7398199.1"/>
    </source>
</evidence>
<dbReference type="EMBL" id="AAHCZA010000002">
    <property type="protein sequence ID" value="EBU7230658.1"/>
    <property type="molecule type" value="Genomic_DNA"/>
</dbReference>
<reference evidence="1" key="2">
    <citation type="submission" date="2018-05" db="EMBL/GenBank/DDBJ databases">
        <authorList>
            <person name="Ashton P.M."/>
            <person name="Dallman T."/>
            <person name="Nair S."/>
            <person name="De Pinna E."/>
            <person name="Peters T."/>
            <person name="Grant K."/>
        </authorList>
    </citation>
    <scope>NUCLEOTIDE SEQUENCE</scope>
    <source>
        <strain evidence="1">176244</strain>
        <strain evidence="3">285585</strain>
        <strain evidence="7">365393</strain>
    </source>
</reference>
<dbReference type="RefSeq" id="WP_001018784.1">
    <property type="nucleotide sequence ID" value="NZ_CP014994.1"/>
</dbReference>
<reference evidence="5" key="3">
    <citation type="submission" date="2018-07" db="EMBL/GenBank/DDBJ databases">
        <authorList>
            <consortium name="PulseNet: The National Subtyping Network for Foodborne Disease Surveillance"/>
            <person name="Tarr C.L."/>
            <person name="Trees E."/>
            <person name="Katz L.S."/>
            <person name="Carleton-Romer H.A."/>
            <person name="Stroika S."/>
            <person name="Kucerova Z."/>
            <person name="Roache K.F."/>
            <person name="Sabol A.L."/>
            <person name="Besser J."/>
            <person name="Gerner-Smidt P."/>
        </authorList>
    </citation>
    <scope>NUCLEOTIDE SEQUENCE</scope>
    <source>
        <strain evidence="5">PNUSAS008386</strain>
    </source>
</reference>
<evidence type="ECO:0000313" key="6">
    <source>
        <dbReference type="EMBL" id="EDF7399864.1"/>
    </source>
</evidence>
<dbReference type="EMBL" id="AAHCZA010000128">
    <property type="protein sequence ID" value="EBU7235363.1"/>
    <property type="molecule type" value="Genomic_DNA"/>
</dbReference>
<dbReference type="Proteomes" id="UP000315048">
    <property type="component" value="Unassembled WGS sequence"/>
</dbReference>
<evidence type="ECO:0000313" key="4">
    <source>
        <dbReference type="EMBL" id="ECZ5300148.1"/>
    </source>
</evidence>
<organism evidence="9 10">
    <name type="scientific">Salmonella enterica subsp. enterica serovar Tennessee</name>
    <dbReference type="NCBI Taxonomy" id="143221"/>
    <lineage>
        <taxon>Bacteria</taxon>
        <taxon>Pseudomonadati</taxon>
        <taxon>Pseudomonadota</taxon>
        <taxon>Gammaproteobacteria</taxon>
        <taxon>Enterobacterales</taxon>
        <taxon>Enterobacteriaceae</taxon>
        <taxon>Salmonella</taxon>
    </lineage>
</organism>
<gene>
    <name evidence="4" type="ORF">AHW86_01255</name>
    <name evidence="5" type="ORF">B1277_15030</name>
    <name evidence="6" type="ORF">B1277_23900</name>
    <name evidence="7" type="ORF">CC786_00830</name>
    <name evidence="1" type="ORF">DKV27_02320</name>
    <name evidence="2" type="ORF">DKV27_27085</name>
    <name evidence="3" type="ORF">E0563_02725</name>
    <name evidence="9" type="ORF">FG623_011150</name>
    <name evidence="8" type="ORF">GB216_05750</name>
</gene>
<sequence length="299" mass="32890">MAITNNAAAGSQIRLLCMIDRVLNRRLGEAIPMADLIELLRPEMLPVSDGARKRLPAEVSFWAKEGLWKNESAGLSQQSPLSSERNLPARVLRTLIDSEKTTPLLTGTRGQPLLMCVTSMLAQDKYTIRGNTPLTKEAVPLAVGPMINNKLAGEGRRNLNVSNEAEPFLDYSYFLGFTEPYLNGWVMDPTRAIEGVLDNLSLTAAMPIQTFLSQLAELLPMLDGGAYRQQVEPMISADNWQPLEKHMISAALSQALLRLELTMQLVFTTRSDDLDAMVLQAPDGSLRRISTVSPGGARK</sequence>
<dbReference type="EMBL" id="AALGYW010000001">
    <property type="protein sequence ID" value="ECZ5300148.1"/>
    <property type="molecule type" value="Genomic_DNA"/>
</dbReference>
<dbReference type="AlphaFoldDB" id="A0A3G3E5B6"/>
<evidence type="ECO:0000313" key="3">
    <source>
        <dbReference type="EMBL" id="ECD4321833.1"/>
    </source>
</evidence>
<dbReference type="NCBIfam" id="NF041064">
    <property type="entry name" value="DpdG"/>
    <property type="match status" value="1"/>
</dbReference>
<evidence type="ECO:0000313" key="10">
    <source>
        <dbReference type="Proteomes" id="UP000315048"/>
    </source>
</evidence>
<dbReference type="Proteomes" id="UP000839600">
    <property type="component" value="Unassembled WGS sequence"/>
</dbReference>
<dbReference type="EMBL" id="AAIERP010000002">
    <property type="protein sequence ID" value="ECD4321833.1"/>
    <property type="molecule type" value="Genomic_DNA"/>
</dbReference>
<reference evidence="9 10" key="5">
    <citation type="journal article" date="2019" name="Appl. Environ. Microbiol.">
        <title>Clinically Unreported Salmonellosis Outbreak Detected via Comparative Genomic Analysis of Municipal Wastewater Salmonella Isolates.</title>
        <authorList>
            <person name="Diemert S."/>
            <person name="Yan T."/>
        </authorList>
    </citation>
    <scope>NUCLEOTIDE SEQUENCE [LARGE SCALE GENOMIC DNA]</scope>
    <source>
        <strain evidence="9 10">HIY0083</strain>
    </source>
</reference>
<evidence type="ECO:0000313" key="7">
    <source>
        <dbReference type="EMBL" id="EDI0526933.1"/>
    </source>
</evidence>
<evidence type="ECO:0000313" key="2">
    <source>
        <dbReference type="EMBL" id="EBU7235363.1"/>
    </source>
</evidence>
<evidence type="ECO:0000313" key="9">
    <source>
        <dbReference type="EMBL" id="TRI65778.1"/>
    </source>
</evidence>
<reference evidence="8" key="6">
    <citation type="submission" date="2019-10" db="EMBL/GenBank/DDBJ databases">
        <authorList>
            <consortium name="NCBI Pathogen Detection Project"/>
        </authorList>
    </citation>
    <scope>NUCLEOTIDE SEQUENCE</scope>
    <source>
        <strain evidence="8">Salmonella enterica</strain>
    </source>
</reference>
<comment type="caution">
    <text evidence="9">The sequence shown here is derived from an EMBL/GenBank/DDBJ whole genome shotgun (WGS) entry which is preliminary data.</text>
</comment>